<dbReference type="PANTHER" id="PTHR24346:SF110">
    <property type="entry name" value="NON-SPECIFIC SERINE_THREONINE PROTEIN KINASE"/>
    <property type="match status" value="1"/>
</dbReference>
<feature type="compositionally biased region" description="Basic and acidic residues" evidence="13">
    <location>
        <begin position="881"/>
        <end position="891"/>
    </location>
</feature>
<evidence type="ECO:0000256" key="8">
    <source>
        <dbReference type="ARBA" id="ARBA00022777"/>
    </source>
</evidence>
<dbReference type="KEGG" id="spao:SPAR_C00430"/>
<dbReference type="FunFam" id="3.30.200.20:FF:000042">
    <property type="entry name" value="Aurora kinase A"/>
    <property type="match status" value="1"/>
</dbReference>
<evidence type="ECO:0000256" key="3">
    <source>
        <dbReference type="ARBA" id="ARBA00012513"/>
    </source>
</evidence>
<keyword evidence="5" id="KW-0597">Phosphoprotein</keyword>
<evidence type="ECO:0000313" key="15">
    <source>
        <dbReference type="RefSeq" id="XP_033764930.1"/>
    </source>
</evidence>
<evidence type="ECO:0000256" key="2">
    <source>
        <dbReference type="ARBA" id="ARBA00010791"/>
    </source>
</evidence>
<dbReference type="Pfam" id="PF16797">
    <property type="entry name" value="Fungal_KA1"/>
    <property type="match status" value="1"/>
</dbReference>
<organism evidence="15">
    <name type="scientific">Saccharomyces paradoxus</name>
    <name type="common">Yeast</name>
    <name type="synonym">Saccharomyces douglasii</name>
    <dbReference type="NCBI Taxonomy" id="27291"/>
    <lineage>
        <taxon>Eukaryota</taxon>
        <taxon>Fungi</taxon>
        <taxon>Dikarya</taxon>
        <taxon>Ascomycota</taxon>
        <taxon>Saccharomycotina</taxon>
        <taxon>Saccharomycetes</taxon>
        <taxon>Saccharomycetales</taxon>
        <taxon>Saccharomycetaceae</taxon>
        <taxon>Saccharomyces</taxon>
    </lineage>
</organism>
<dbReference type="EC" id="2.7.11.1" evidence="3"/>
<dbReference type="GO" id="GO:0032161">
    <property type="term" value="C:cleavage apparatus septin structure"/>
    <property type="evidence" value="ECO:0007669"/>
    <property type="project" value="UniProtKB-ARBA"/>
</dbReference>
<proteinExistence type="inferred from homology"/>
<reference evidence="15" key="2">
    <citation type="submission" date="2020-01" db="EMBL/GenBank/DDBJ databases">
        <title>Population-level Yeast Reference Genomes.</title>
        <authorList>
            <person name="Yue J.-X."/>
        </authorList>
    </citation>
    <scope>NUCLEOTIDE SEQUENCE</scope>
    <source>
        <strain evidence="15">CBS432</strain>
    </source>
</reference>
<dbReference type="InterPro" id="IPR011009">
    <property type="entry name" value="Kinase-like_dom_sf"/>
</dbReference>
<reference evidence="15" key="3">
    <citation type="submission" date="2025-07" db="EMBL/GenBank/DDBJ databases">
        <authorList>
            <consortium name="NCBI Genome Project"/>
        </authorList>
    </citation>
    <scope>NUCLEOTIDE SEQUENCE</scope>
    <source>
        <strain evidence="15">CBS432</strain>
    </source>
</reference>
<reference evidence="15" key="4">
    <citation type="submission" date="2025-08" db="UniProtKB">
        <authorList>
            <consortium name="RefSeq"/>
        </authorList>
    </citation>
    <scope>IDENTIFICATION</scope>
    <source>
        <strain evidence="15">CBS432</strain>
    </source>
</reference>
<dbReference type="GO" id="GO:0004674">
    <property type="term" value="F:protein serine/threonine kinase activity"/>
    <property type="evidence" value="ECO:0007669"/>
    <property type="project" value="UniProtKB-KW"/>
</dbReference>
<comment type="subcellular location">
    <subcellularLocation>
        <location evidence="1">Bud neck</location>
    </subcellularLocation>
</comment>
<comment type="similarity">
    <text evidence="2">Belongs to the protein kinase superfamily. CAMK Ser/Thr protein kinase family. NIM1 subfamily.</text>
</comment>
<dbReference type="SUPFAM" id="SSF56112">
    <property type="entry name" value="Protein kinase-like (PK-like)"/>
    <property type="match status" value="1"/>
</dbReference>
<dbReference type="Gene3D" id="1.10.510.10">
    <property type="entry name" value="Transferase(Phosphotransferase) domain 1"/>
    <property type="match status" value="1"/>
</dbReference>
<dbReference type="SMART" id="SM00220">
    <property type="entry name" value="S_TKc"/>
    <property type="match status" value="1"/>
</dbReference>
<dbReference type="GeneID" id="54629134"/>
<dbReference type="PANTHER" id="PTHR24346">
    <property type="entry name" value="MAP/MICROTUBULE AFFINITY-REGULATING KINASE"/>
    <property type="match status" value="1"/>
</dbReference>
<dbReference type="CDD" id="cd12194">
    <property type="entry name" value="Kcc4p_like_C"/>
    <property type="match status" value="1"/>
</dbReference>
<keyword evidence="9 12" id="KW-0067">ATP-binding</keyword>
<evidence type="ECO:0000256" key="9">
    <source>
        <dbReference type="ARBA" id="ARBA00022840"/>
    </source>
</evidence>
<keyword evidence="8 15" id="KW-0418">Kinase</keyword>
<gene>
    <name evidence="15" type="primary">KCC4</name>
    <name evidence="15" type="ORF">SPAR_C00430</name>
</gene>
<sequence length="1039" mass="116822">MTVANTETYPAGKPSSTIGPWKLGETLGFGSTGKVQLAQHERTGQRTAVKVISKSIFKNKGHHGNDDSVLPYNIEREIVIMKLLSHPNVLSLYDVWETNNNLYLILEYAEKGELFNLLVDHGPLPEREAIKCFKQIIIGVSYCHALGIVHRDLKPENLLLDSFYNIKIADFGMAALQTDADLLETSCGSPHYAAPEIVSGLPYEGFASDVWSCGVILFALLTGRLPFDEENGNVRDLLLKVQKGQFEMPDDAEISRDAQDLIGKILVVDPSQRIKIRDILGHPLLKKYQTIKDSKSIKDLPRENTYLYPLADVDNHTSASIDDSILQNLVVLWHGRPTEAIVTKLKENGTNREKVLYALLYRFKLESVRGSNKKSRNKTKKKKKNKRFSTFSSSSSPSLLLNKRSLESTPRKRTSKRHSRKFSSSRKRSSFILPSNPTDSSLIPLRSSKRIAHANVTSGTTQAVPVSILNPYKRNSKRSSKRLSYMPNLKRGSVTSKLVSNFTNLIDEDDWEYIEKDAKRTSSNFATLIDEIFEPEKFELAKREKAELQRKVQEAKRNESLNAQTNNENDVGPEISDGMKELKKINDKVSSPLINYEFSQQELLQDIDTLLTNRYQLSSYTRPISRLDPGLMPVTKTVPHNIQEKTALLQDTERKIIETIRRSKFLGSLLNVRGGLSPDNNELAPIEESPIISTTPLMFDDQRKPCRISDVEVPHFTRKSKHFTTANNRRSVLSLYAKASIKDFNQFLTNGDPDSPPRRSTDNDSESKEPDITEDVADAKNIEHDENDSRYSGSMNNDGILRDAPQGVDIPQEYDMNGKNPTQSPISKSTEPTPVVKLPSLSSFQGKNASGLGLYQREPSKISLPSFTTSISNVDEGIEDQAEKGNKEDKIAASPINDDMNEDDVNENNDKENAPNTIKKSSNGAFLKKFSKGKILELEIHAKIPEKRLYEGLRRLLEGWKQYGLKTLGFNYTDMIITGKLANESILFLRSTLFEIMVLPNGDSRSLIKFNKKTGSTKTLTKLATEIQIILQKEGVLDK</sequence>
<dbReference type="GO" id="GO:0005524">
    <property type="term" value="F:ATP binding"/>
    <property type="evidence" value="ECO:0007669"/>
    <property type="project" value="UniProtKB-UniRule"/>
</dbReference>
<evidence type="ECO:0000256" key="12">
    <source>
        <dbReference type="PROSITE-ProRule" id="PRU10141"/>
    </source>
</evidence>
<keyword evidence="7 12" id="KW-0547">Nucleotide-binding</keyword>
<dbReference type="RefSeq" id="XP_033764930.1">
    <property type="nucleotide sequence ID" value="XM_033909039.1"/>
</dbReference>
<protein>
    <recommendedName>
        <fullName evidence="3">non-specific serine/threonine protein kinase</fullName>
        <ecNumber evidence="3">2.7.11.1</ecNumber>
    </recommendedName>
</protein>
<dbReference type="GO" id="GO:0044879">
    <property type="term" value="P:mitotic morphogenesis checkpoint signaling"/>
    <property type="evidence" value="ECO:0007669"/>
    <property type="project" value="UniProtKB-ARBA"/>
</dbReference>
<dbReference type="PROSITE" id="PS00107">
    <property type="entry name" value="PROTEIN_KINASE_ATP"/>
    <property type="match status" value="1"/>
</dbReference>
<dbReference type="InterPro" id="IPR008271">
    <property type="entry name" value="Ser/Thr_kinase_AS"/>
</dbReference>
<dbReference type="InterPro" id="IPR043024">
    <property type="entry name" value="KA1_sf_fungal"/>
</dbReference>
<evidence type="ECO:0000256" key="6">
    <source>
        <dbReference type="ARBA" id="ARBA00022679"/>
    </source>
</evidence>
<dbReference type="OrthoDB" id="504170at2759"/>
<dbReference type="InterPro" id="IPR000719">
    <property type="entry name" value="Prot_kinase_dom"/>
</dbReference>
<dbReference type="VEuPathDB" id="FungiDB:SPAR_C00430"/>
<evidence type="ECO:0000256" key="13">
    <source>
        <dbReference type="SAM" id="MobiDB-lite"/>
    </source>
</evidence>
<feature type="compositionally biased region" description="Basic residues" evidence="13">
    <location>
        <begin position="371"/>
        <end position="387"/>
    </location>
</feature>
<dbReference type="InterPro" id="IPR017441">
    <property type="entry name" value="Protein_kinase_ATP_BS"/>
</dbReference>
<dbReference type="FunFam" id="3.30.310.220:FF:000001">
    <property type="entry name" value="Probable serine/threonine-protein kinase KCC4"/>
    <property type="match status" value="1"/>
</dbReference>
<dbReference type="AlphaFoldDB" id="A0A8B8UMB2"/>
<evidence type="ECO:0000256" key="7">
    <source>
        <dbReference type="ARBA" id="ARBA00022741"/>
    </source>
</evidence>
<dbReference type="Gene3D" id="3.30.310.220">
    <property type="entry name" value="Fungal kinase associated-1 domain"/>
    <property type="match status" value="1"/>
</dbReference>
<feature type="region of interest" description="Disordered" evidence="13">
    <location>
        <begin position="879"/>
        <end position="918"/>
    </location>
</feature>
<evidence type="ECO:0000256" key="5">
    <source>
        <dbReference type="ARBA" id="ARBA00022553"/>
    </source>
</evidence>
<dbReference type="InterPro" id="IPR031850">
    <property type="entry name" value="Fungal_KA1_dom"/>
</dbReference>
<keyword evidence="6" id="KW-0808">Transferase</keyword>
<feature type="binding site" evidence="12">
    <location>
        <position position="58"/>
    </location>
    <ligand>
        <name>ATP</name>
        <dbReference type="ChEBI" id="CHEBI:30616"/>
    </ligand>
</feature>
<feature type="region of interest" description="Disordered" evidence="13">
    <location>
        <begin position="747"/>
        <end position="843"/>
    </location>
</feature>
<feature type="compositionally biased region" description="Basic and acidic residues" evidence="13">
    <location>
        <begin position="755"/>
        <end position="789"/>
    </location>
</feature>
<dbReference type="PROSITE" id="PS50011">
    <property type="entry name" value="PROTEIN_KINASE_DOM"/>
    <property type="match status" value="1"/>
</dbReference>
<feature type="domain" description="Protein kinase" evidence="14">
    <location>
        <begin position="21"/>
        <end position="285"/>
    </location>
</feature>
<comment type="catalytic activity">
    <reaction evidence="10">
        <text>L-threonyl-[protein] + ATP = O-phospho-L-threonyl-[protein] + ADP + H(+)</text>
        <dbReference type="Rhea" id="RHEA:46608"/>
        <dbReference type="Rhea" id="RHEA-COMP:11060"/>
        <dbReference type="Rhea" id="RHEA-COMP:11605"/>
        <dbReference type="ChEBI" id="CHEBI:15378"/>
        <dbReference type="ChEBI" id="CHEBI:30013"/>
        <dbReference type="ChEBI" id="CHEBI:30616"/>
        <dbReference type="ChEBI" id="CHEBI:61977"/>
        <dbReference type="ChEBI" id="CHEBI:456216"/>
        <dbReference type="EC" id="2.7.11.1"/>
    </reaction>
</comment>
<dbReference type="GO" id="GO:0000399">
    <property type="term" value="C:cellular bud neck septin structure"/>
    <property type="evidence" value="ECO:0007669"/>
    <property type="project" value="UniProtKB-ARBA"/>
</dbReference>
<dbReference type="Pfam" id="PF00069">
    <property type="entry name" value="Pkinase"/>
    <property type="match status" value="1"/>
</dbReference>
<feature type="compositionally biased region" description="Basic residues" evidence="13">
    <location>
        <begin position="411"/>
        <end position="429"/>
    </location>
</feature>
<feature type="compositionally biased region" description="Polar residues" evidence="13">
    <location>
        <begin position="819"/>
        <end position="832"/>
    </location>
</feature>
<evidence type="ECO:0000256" key="11">
    <source>
        <dbReference type="ARBA" id="ARBA00048679"/>
    </source>
</evidence>
<evidence type="ECO:0000256" key="10">
    <source>
        <dbReference type="ARBA" id="ARBA00047899"/>
    </source>
</evidence>
<name>A0A8B8UMB2_SACPA</name>
<reference evidence="15" key="1">
    <citation type="journal article" date="2017" name="Nat. Genet.">
        <title>Contrasting evolutionary genome dynamics between domesticated and wild yeasts.</title>
        <authorList>
            <person name="Yue J.X."/>
            <person name="Li J."/>
            <person name="Aigrain L."/>
            <person name="Hallin J."/>
            <person name="Persson K."/>
            <person name="Oliver K."/>
            <person name="Bergstrom A."/>
            <person name="Coupland P."/>
            <person name="Warringer J."/>
            <person name="Lagomarsino M.C."/>
            <person name="Fischer G."/>
            <person name="Durbin R."/>
            <person name="Liti G."/>
        </authorList>
    </citation>
    <scope>NUCLEOTIDE SEQUENCE</scope>
    <source>
        <strain evidence="15">CBS432</strain>
    </source>
</reference>
<dbReference type="GO" id="GO:0007117">
    <property type="term" value="P:budding cell bud growth"/>
    <property type="evidence" value="ECO:0007669"/>
    <property type="project" value="UniProtKB-ARBA"/>
</dbReference>
<accession>A0A8B8UMB2</accession>
<comment type="catalytic activity">
    <reaction evidence="11">
        <text>L-seryl-[protein] + ATP = O-phospho-L-seryl-[protein] + ADP + H(+)</text>
        <dbReference type="Rhea" id="RHEA:17989"/>
        <dbReference type="Rhea" id="RHEA-COMP:9863"/>
        <dbReference type="Rhea" id="RHEA-COMP:11604"/>
        <dbReference type="ChEBI" id="CHEBI:15378"/>
        <dbReference type="ChEBI" id="CHEBI:29999"/>
        <dbReference type="ChEBI" id="CHEBI:30616"/>
        <dbReference type="ChEBI" id="CHEBI:83421"/>
        <dbReference type="ChEBI" id="CHEBI:456216"/>
        <dbReference type="EC" id="2.7.11.1"/>
    </reaction>
</comment>
<feature type="compositionally biased region" description="Low complexity" evidence="13">
    <location>
        <begin position="388"/>
        <end position="403"/>
    </location>
</feature>
<evidence type="ECO:0000256" key="1">
    <source>
        <dbReference type="ARBA" id="ARBA00004266"/>
    </source>
</evidence>
<dbReference type="PROSITE" id="PS00108">
    <property type="entry name" value="PROTEIN_KINASE_ST"/>
    <property type="match status" value="1"/>
</dbReference>
<evidence type="ECO:0000259" key="14">
    <source>
        <dbReference type="PROSITE" id="PS50011"/>
    </source>
</evidence>
<keyword evidence="4 15" id="KW-0723">Serine/threonine-protein kinase</keyword>
<dbReference type="GO" id="GO:0005940">
    <property type="term" value="C:septin ring"/>
    <property type="evidence" value="ECO:0007669"/>
    <property type="project" value="UniProtKB-ARBA"/>
</dbReference>
<dbReference type="GO" id="GO:0000921">
    <property type="term" value="P:septin ring assembly"/>
    <property type="evidence" value="ECO:0007669"/>
    <property type="project" value="UniProtKB-ARBA"/>
</dbReference>
<feature type="region of interest" description="Disordered" evidence="13">
    <location>
        <begin position="370"/>
        <end position="435"/>
    </location>
</feature>
<evidence type="ECO:0000256" key="4">
    <source>
        <dbReference type="ARBA" id="ARBA00022527"/>
    </source>
</evidence>
<dbReference type="FunFam" id="1.10.510.10:FF:000394">
    <property type="entry name" value="Serine/threonine-protein kinase HSL1"/>
    <property type="match status" value="1"/>
</dbReference>